<sequence length="99" mass="11641">MISMHSRKKKTSHQTCETVLALAQISNLRQKINRKETSILFVQVHHFSWTLKEQHLHALWVLTKISSFVPDHQLSCCDNLKARSVRNDNFVFICHKCLR</sequence>
<accession>A0A224YEK8</accession>
<reference evidence="1" key="1">
    <citation type="journal article" date="2017" name="Parasit. Vectors">
        <title>Sialotranscriptomics of Rhipicephalus zambeziensis reveals intricate expression profiles of secretory proteins and suggests tight temporal transcriptional regulation during blood-feeding.</title>
        <authorList>
            <person name="de Castro M.H."/>
            <person name="de Klerk D."/>
            <person name="Pienaar R."/>
            <person name="Rees D.J.G."/>
            <person name="Mans B.J."/>
        </authorList>
    </citation>
    <scope>NUCLEOTIDE SEQUENCE</scope>
    <source>
        <tissue evidence="1">Salivary glands</tissue>
    </source>
</reference>
<protein>
    <submittedName>
        <fullName evidence="1">Uncharacterized protein</fullName>
    </submittedName>
</protein>
<dbReference type="EMBL" id="GFPF01001715">
    <property type="protein sequence ID" value="MAA12861.1"/>
    <property type="molecule type" value="Transcribed_RNA"/>
</dbReference>
<dbReference type="AlphaFoldDB" id="A0A224YEK8"/>
<proteinExistence type="predicted"/>
<evidence type="ECO:0000313" key="1">
    <source>
        <dbReference type="EMBL" id="MAA12861.1"/>
    </source>
</evidence>
<name>A0A224YEK8_9ACAR</name>
<organism evidence="1">
    <name type="scientific">Rhipicephalus zambeziensis</name>
    <dbReference type="NCBI Taxonomy" id="60191"/>
    <lineage>
        <taxon>Eukaryota</taxon>
        <taxon>Metazoa</taxon>
        <taxon>Ecdysozoa</taxon>
        <taxon>Arthropoda</taxon>
        <taxon>Chelicerata</taxon>
        <taxon>Arachnida</taxon>
        <taxon>Acari</taxon>
        <taxon>Parasitiformes</taxon>
        <taxon>Ixodida</taxon>
        <taxon>Ixodoidea</taxon>
        <taxon>Ixodidae</taxon>
        <taxon>Rhipicephalinae</taxon>
        <taxon>Rhipicephalus</taxon>
        <taxon>Rhipicephalus</taxon>
    </lineage>
</organism>